<dbReference type="OrthoDB" id="118020at2157"/>
<evidence type="ECO:0000313" key="4">
    <source>
        <dbReference type="Proteomes" id="UP000198535"/>
    </source>
</evidence>
<keyword evidence="1" id="KW-0472">Membrane</keyword>
<dbReference type="InterPro" id="IPR013373">
    <property type="entry name" value="Flagellin/pilin_N_arc"/>
</dbReference>
<feature type="transmembrane region" description="Helical" evidence="1">
    <location>
        <begin position="14"/>
        <end position="35"/>
    </location>
</feature>
<evidence type="ECO:0000313" key="3">
    <source>
        <dbReference type="EMBL" id="SFM28315.1"/>
    </source>
</evidence>
<dbReference type="AlphaFoldDB" id="A0A1I4PL99"/>
<dbReference type="NCBIfam" id="TIGR02537">
    <property type="entry name" value="arch_flag_Nterm"/>
    <property type="match status" value="1"/>
</dbReference>
<dbReference type="EMBL" id="FOUJ01000001">
    <property type="protein sequence ID" value="SFM28315.1"/>
    <property type="molecule type" value="Genomic_DNA"/>
</dbReference>
<keyword evidence="3" id="KW-0282">Flagellum</keyword>
<keyword evidence="3" id="KW-0966">Cell projection</keyword>
<gene>
    <name evidence="3" type="ORF">SAMN04488696_0729</name>
</gene>
<keyword evidence="1" id="KW-0812">Transmembrane</keyword>
<dbReference type="Pfam" id="PF07790">
    <property type="entry name" value="Pilin_N"/>
    <property type="match status" value="1"/>
</dbReference>
<dbReference type="PANTHER" id="PTHR38138">
    <property type="entry name" value="VNG6441H"/>
    <property type="match status" value="1"/>
</dbReference>
<name>A0A1I4PL99_9EURY</name>
<reference evidence="4" key="1">
    <citation type="submission" date="2016-10" db="EMBL/GenBank/DDBJ databases">
        <authorList>
            <person name="Varghese N."/>
            <person name="Submissions S."/>
        </authorList>
    </citation>
    <scope>NUCLEOTIDE SEQUENCE [LARGE SCALE GENOMIC DNA]</scope>
    <source>
        <strain evidence="4">Mob M</strain>
    </source>
</reference>
<organism evidence="3 4">
    <name type="scientific">Methanolobus profundi</name>
    <dbReference type="NCBI Taxonomy" id="487685"/>
    <lineage>
        <taxon>Archaea</taxon>
        <taxon>Methanobacteriati</taxon>
        <taxon>Methanobacteriota</taxon>
        <taxon>Stenosarchaea group</taxon>
        <taxon>Methanomicrobia</taxon>
        <taxon>Methanosarcinales</taxon>
        <taxon>Methanosarcinaceae</taxon>
        <taxon>Methanolobus</taxon>
    </lineage>
</organism>
<evidence type="ECO:0000256" key="1">
    <source>
        <dbReference type="SAM" id="Phobius"/>
    </source>
</evidence>
<dbReference type="RefSeq" id="WP_091933263.1">
    <property type="nucleotide sequence ID" value="NZ_FOUJ01000001.1"/>
</dbReference>
<dbReference type="Proteomes" id="UP000198535">
    <property type="component" value="Unassembled WGS sequence"/>
</dbReference>
<proteinExistence type="predicted"/>
<sequence>MVGYFKNSKALSPVIGTIMMVAVAVIFAAVIISAIGPDPLRSAPQADIRAVTDNIGSDTVIELIHQGGEELALTEARTKILVSGNSSIDGVVSFSKLATEADRKFVTGDSLYLYMAGGKVCIGNNTLPDADHIDIAQSGETLDINILDVNSQQMIADISARF</sequence>
<keyword evidence="3" id="KW-0969">Cilium</keyword>
<dbReference type="PANTHER" id="PTHR38138:SF1">
    <property type="entry name" value="ARCHAEAL TYPE IV PILIN N-TERMINAL DOMAIN-CONTAINING PROTEIN"/>
    <property type="match status" value="1"/>
</dbReference>
<accession>A0A1I4PL99</accession>
<dbReference type="InterPro" id="IPR012859">
    <property type="entry name" value="Pilin_N_archaeal"/>
</dbReference>
<keyword evidence="4" id="KW-1185">Reference proteome</keyword>
<evidence type="ECO:0000259" key="2">
    <source>
        <dbReference type="Pfam" id="PF07790"/>
    </source>
</evidence>
<protein>
    <submittedName>
        <fullName evidence="3">Flagellin N-terminal-like domain-containing protein</fullName>
    </submittedName>
</protein>
<keyword evidence="1" id="KW-1133">Transmembrane helix</keyword>
<feature type="domain" description="Archaeal Type IV pilin N-terminal" evidence="2">
    <location>
        <begin position="9"/>
        <end position="86"/>
    </location>
</feature>